<dbReference type="InterPro" id="IPR050870">
    <property type="entry name" value="FAST_kinase"/>
</dbReference>
<dbReference type="GO" id="GO:0035770">
    <property type="term" value="C:ribonucleoprotein granule"/>
    <property type="evidence" value="ECO:0007669"/>
    <property type="project" value="TreeGrafter"/>
</dbReference>
<evidence type="ECO:0000259" key="8">
    <source>
        <dbReference type="Pfam" id="PF08368"/>
    </source>
</evidence>
<dbReference type="GeneTree" id="ENSGT01030000234607"/>
<keyword evidence="2" id="KW-0809">Transit peptide</keyword>
<dbReference type="Ensembl" id="ENSLLTT00000025349.1">
    <property type="protein sequence ID" value="ENSLLTP00000024460.1"/>
    <property type="gene ID" value="ENSLLTG00000017983.1"/>
</dbReference>
<evidence type="ECO:0000313" key="10">
    <source>
        <dbReference type="Proteomes" id="UP000694406"/>
    </source>
</evidence>
<dbReference type="Pfam" id="PF08368">
    <property type="entry name" value="FAST_2"/>
    <property type="match status" value="1"/>
</dbReference>
<evidence type="ECO:0000313" key="9">
    <source>
        <dbReference type="Ensembl" id="ENSLLTP00000024460.1"/>
    </source>
</evidence>
<evidence type="ECO:0000256" key="5">
    <source>
        <dbReference type="ARBA" id="ARBA00042265"/>
    </source>
</evidence>
<evidence type="ECO:0000259" key="7">
    <source>
        <dbReference type="Pfam" id="PF06743"/>
    </source>
</evidence>
<evidence type="ECO:0000256" key="3">
    <source>
        <dbReference type="ARBA" id="ARBA00038281"/>
    </source>
</evidence>
<accession>A0A8C5T0R3</accession>
<comment type="similarity">
    <text evidence="3">Belongs to the FAST kinase family.</text>
</comment>
<keyword evidence="10" id="KW-1185">Reference proteome</keyword>
<organism evidence="9 10">
    <name type="scientific">Laticauda laticaudata</name>
    <name type="common">Blue-ringed sea krait</name>
    <name type="synonym">Blue-lipped sea krait</name>
    <dbReference type="NCBI Taxonomy" id="8630"/>
    <lineage>
        <taxon>Eukaryota</taxon>
        <taxon>Metazoa</taxon>
        <taxon>Chordata</taxon>
        <taxon>Craniata</taxon>
        <taxon>Vertebrata</taxon>
        <taxon>Euteleostomi</taxon>
        <taxon>Lepidosauria</taxon>
        <taxon>Squamata</taxon>
        <taxon>Bifurcata</taxon>
        <taxon>Unidentata</taxon>
        <taxon>Episquamata</taxon>
        <taxon>Toxicofera</taxon>
        <taxon>Serpentes</taxon>
        <taxon>Colubroidea</taxon>
        <taxon>Elapidae</taxon>
        <taxon>Laticaudinae</taxon>
        <taxon>Laticauda</taxon>
    </lineage>
</organism>
<comment type="subcellular location">
    <subcellularLocation>
        <location evidence="1">Mitochondrion matrix</location>
    </subcellularLocation>
</comment>
<dbReference type="PANTHER" id="PTHR21228:SF59">
    <property type="entry name" value="FAST KINASE DOMAIN-CONTAINING PROTEIN 4"/>
    <property type="match status" value="1"/>
</dbReference>
<evidence type="ECO:0000256" key="2">
    <source>
        <dbReference type="ARBA" id="ARBA00022946"/>
    </source>
</evidence>
<dbReference type="GO" id="GO:0003723">
    <property type="term" value="F:RNA binding"/>
    <property type="evidence" value="ECO:0007669"/>
    <property type="project" value="TreeGrafter"/>
</dbReference>
<dbReference type="InterPro" id="IPR013579">
    <property type="entry name" value="FAST_2"/>
</dbReference>
<gene>
    <name evidence="9" type="primary">TBRG4</name>
</gene>
<dbReference type="GO" id="GO:0044528">
    <property type="term" value="P:regulation of mitochondrial mRNA stability"/>
    <property type="evidence" value="ECO:0007669"/>
    <property type="project" value="Ensembl"/>
</dbReference>
<evidence type="ECO:0000256" key="1">
    <source>
        <dbReference type="ARBA" id="ARBA00004305"/>
    </source>
</evidence>
<feature type="domain" description="FAST kinase leucine-rich" evidence="7">
    <location>
        <begin position="430"/>
        <end position="498"/>
    </location>
</feature>
<dbReference type="GO" id="GO:0090615">
    <property type="term" value="P:mitochondrial mRNA processing"/>
    <property type="evidence" value="ECO:0007669"/>
    <property type="project" value="Ensembl"/>
</dbReference>
<dbReference type="Proteomes" id="UP000694406">
    <property type="component" value="Unplaced"/>
</dbReference>
<dbReference type="InterPro" id="IPR010622">
    <property type="entry name" value="FAST_Leu-rich"/>
</dbReference>
<feature type="domain" description="FAST kinase-like protein subdomain 2" evidence="8">
    <location>
        <begin position="513"/>
        <end position="597"/>
    </location>
</feature>
<dbReference type="AlphaFoldDB" id="A0A8C5T0R3"/>
<dbReference type="CDD" id="cd23739">
    <property type="entry name" value="TBRG4-like_N"/>
    <property type="match status" value="1"/>
</dbReference>
<evidence type="ECO:0000256" key="4">
    <source>
        <dbReference type="ARBA" id="ARBA00040471"/>
    </source>
</evidence>
<dbReference type="PANTHER" id="PTHR21228">
    <property type="entry name" value="FAST LEU-RICH DOMAIN-CONTAINING"/>
    <property type="match status" value="1"/>
</dbReference>
<dbReference type="Pfam" id="PF06743">
    <property type="entry name" value="FAST_1"/>
    <property type="match status" value="1"/>
</dbReference>
<reference evidence="9" key="2">
    <citation type="submission" date="2025-09" db="UniProtKB">
        <authorList>
            <consortium name="Ensembl"/>
        </authorList>
    </citation>
    <scope>IDENTIFICATION</scope>
</reference>
<dbReference type="GO" id="GO:0005759">
    <property type="term" value="C:mitochondrial matrix"/>
    <property type="evidence" value="ECO:0007669"/>
    <property type="project" value="UniProtKB-SubCell"/>
</dbReference>
<name>A0A8C5T0R3_LATLA</name>
<evidence type="ECO:0000256" key="6">
    <source>
        <dbReference type="ARBA" id="ARBA00043220"/>
    </source>
</evidence>
<proteinExistence type="inferred from homology"/>
<sequence length="725" mass="83023">MLGFEVFPQRTPGCKAEQNRARVGSGLVTSSKGDASLISEPQRTCGRRVEVNPRSATGALGRLPSKMVARLMHRWYWLYRTFSPLGHQAGPLSQAPWSNRPPFALRTTYNFSQVADRFSMKELESKTPEKSTRWDDLIMMSSSMEELLAPEHLHDISGNQAALLITRLSHLASQLKLDHEDILKDKRFQRLLHHTYKEASRIHHPALINLLKSLYFLGVSPQQKELRSAELELRWRLRGLSYRRLASLATYLAAYVPREKPHELLTELLAQLEMRWAEIEDAYTIALLMAKQEYLSPQLRERLEDKSLELAAHFSPEDIRRLAVILAQQNLRSLPLLRAISYHFVQKHFAVKPDILLDLAFAFGKLNFHQTQMFQKICSDLLPHVSELPPTDVVRCVKSFSYLKWLNLPFFEASAEYFIHNSKKFTLSQLVNLLISYARLNFQPSNKEDFYGKSHHILDGQLGSLNPSLLIDLVWSLCILQQAEAVHFQMVLLPKFFSSFFGNWTLARQNSWLKLLHINTTAQLESPGYDGPYLPPEKLTLQDLGVNRTPTPLQTDVNAILAKVAGSDAKVHFDVYTPFGWKLDAEMLLDSENNPIPVAEQDALSVDRPAKEFLESGVRRVAFLLWEFPNFSSRSKDLLGRFMMERRHLQTAGFVVLEVSLGGVGHRLPFVIRDTPPPLPKKYRPRLTYDHHSTQSSVSFAPCYDLSLSLTDVCVYTIYLYHLSY</sequence>
<protein>
    <recommendedName>
        <fullName evidence="4">FAST kinase domain-containing protein 4</fullName>
    </recommendedName>
    <alternativeName>
        <fullName evidence="6">Protein TBRG4</fullName>
    </alternativeName>
    <alternativeName>
        <fullName evidence="5">Transforming growth factor beta regulator 4</fullName>
    </alternativeName>
</protein>
<reference evidence="9" key="1">
    <citation type="submission" date="2025-08" db="UniProtKB">
        <authorList>
            <consortium name="Ensembl"/>
        </authorList>
    </citation>
    <scope>IDENTIFICATION</scope>
</reference>